<dbReference type="KEGG" id="hmu:Hmuk_1031"/>
<name>C7P1F0_HALMD</name>
<dbReference type="AlphaFoldDB" id="C7P1F0"/>
<gene>
    <name evidence="1" type="ordered locus">Hmuk_1031</name>
</gene>
<reference evidence="1 2" key="1">
    <citation type="journal article" date="2009" name="Stand. Genomic Sci.">
        <title>Complete genome sequence of Halomicrobium mukohataei type strain (arg-2).</title>
        <authorList>
            <person name="Tindall B.J."/>
            <person name="Schneider S."/>
            <person name="Lapidus A."/>
            <person name="Copeland A."/>
            <person name="Glavina Del Rio T."/>
            <person name="Nolan M."/>
            <person name="Lucas S."/>
            <person name="Chen F."/>
            <person name="Tice H."/>
            <person name="Cheng J.F."/>
            <person name="Saunders E."/>
            <person name="Bruce D."/>
            <person name="Goodwin L."/>
            <person name="Pitluck S."/>
            <person name="Mikhailova N."/>
            <person name="Pati A."/>
            <person name="Ivanova N."/>
            <person name="Mavrommatis K."/>
            <person name="Chen A."/>
            <person name="Palaniappan K."/>
            <person name="Chain P."/>
            <person name="Land M."/>
            <person name="Hauser L."/>
            <person name="Chang Y.J."/>
            <person name="Jeffries C.D."/>
            <person name="Brettin T."/>
            <person name="Han C."/>
            <person name="Rohde M."/>
            <person name="Goker M."/>
            <person name="Bristow J."/>
            <person name="Eisen J.A."/>
            <person name="Markowitz V."/>
            <person name="Hugenholtz P."/>
            <person name="Klenk H.P."/>
            <person name="Kyrpides N.C."/>
            <person name="Detter J.C."/>
        </authorList>
    </citation>
    <scope>NUCLEOTIDE SEQUENCE [LARGE SCALE GENOMIC DNA]</scope>
    <source>
        <strain evidence="2">ATCC 700874 / DSM 12286 / JCM 9738 / NCIMB 13541</strain>
    </source>
</reference>
<dbReference type="Proteomes" id="UP000001746">
    <property type="component" value="Chromosome"/>
</dbReference>
<evidence type="ECO:0000313" key="2">
    <source>
        <dbReference type="Proteomes" id="UP000001746"/>
    </source>
</evidence>
<evidence type="ECO:0000313" key="1">
    <source>
        <dbReference type="EMBL" id="ACV47158.1"/>
    </source>
</evidence>
<accession>C7P1F0</accession>
<dbReference type="eggNOG" id="arCOG03898">
    <property type="taxonomic scope" value="Archaea"/>
</dbReference>
<organism evidence="1 2">
    <name type="scientific">Halomicrobium mukohataei (strain ATCC 700874 / DSM 12286 / JCM 9738 / NCIMB 13541)</name>
    <name type="common">Haloarcula mukohataei</name>
    <dbReference type="NCBI Taxonomy" id="485914"/>
    <lineage>
        <taxon>Archaea</taxon>
        <taxon>Methanobacteriati</taxon>
        <taxon>Methanobacteriota</taxon>
        <taxon>Stenosarchaea group</taxon>
        <taxon>Halobacteria</taxon>
        <taxon>Halobacteriales</taxon>
        <taxon>Haloarculaceae</taxon>
        <taxon>Halomicrobium</taxon>
    </lineage>
</organism>
<keyword evidence="2" id="KW-1185">Reference proteome</keyword>
<proteinExistence type="predicted"/>
<dbReference type="STRING" id="485914.Hmuk_1031"/>
<dbReference type="EMBL" id="CP001688">
    <property type="protein sequence ID" value="ACV47158.1"/>
    <property type="molecule type" value="Genomic_DNA"/>
</dbReference>
<dbReference type="HOGENOM" id="CLU_2783934_0_0_2"/>
<protein>
    <submittedName>
        <fullName evidence="1">Uncharacterized protein</fullName>
    </submittedName>
</protein>
<sequence>MSVQTVAERDAHTLDNVVSLCPACHRRAEFGGISREELRWRAGIVVEPVDSSHVCGSKTVASPSSSAL</sequence>